<dbReference type="SUPFAM" id="SSF56176">
    <property type="entry name" value="FAD-binding/transporter-associated domain-like"/>
    <property type="match status" value="1"/>
</dbReference>
<dbReference type="Proteomes" id="UP000010408">
    <property type="component" value="Unassembled WGS sequence"/>
</dbReference>
<evidence type="ECO:0000256" key="3">
    <source>
        <dbReference type="ARBA" id="ARBA00004496"/>
    </source>
</evidence>
<evidence type="ECO:0000256" key="19">
    <source>
        <dbReference type="HAMAP-Rule" id="MF_00037"/>
    </source>
</evidence>
<evidence type="ECO:0000256" key="1">
    <source>
        <dbReference type="ARBA" id="ARBA00001974"/>
    </source>
</evidence>
<sequence>MEIRQNHSLLEHNTFGIRAQADWFVSFHGLEDLSLLARDEYFQECRCLTIGEGSNLLFLANFHGVILHSEIQTIERMSEDEEHVDFLVGSGVRWNDFVSLASKEGLGGIENLALIPGEVGAAAIQNIGAYGMEICERIVAVHTFHRRTGEQRIFSKDECAYAYRHSIFKEPEYADYIVTHVHLRLDKSPTLRLDYADLRERITSQYKAPTPDDVRREVIDIRESKLPNPKVIGNAGSFFMNPVVDASVFEALQRSYPNMPHYPLADERVKVPAGWLIDTCGLKGYRMGHAGVYEKQALVLINADGEATGQDIVHLAEHIQREVMQRFSIAIEPEVRYIV</sequence>
<dbReference type="Gene3D" id="3.30.43.10">
    <property type="entry name" value="Uridine Diphospho-n-acetylenolpyruvylglucosamine Reductase, domain 2"/>
    <property type="match status" value="1"/>
</dbReference>
<proteinExistence type="inferred from homology"/>
<evidence type="ECO:0000256" key="13">
    <source>
        <dbReference type="ARBA" id="ARBA00022984"/>
    </source>
</evidence>
<organism evidence="21 22">
    <name type="scientific">Porphyromonas catoniae F0037</name>
    <dbReference type="NCBI Taxonomy" id="1127696"/>
    <lineage>
        <taxon>Bacteria</taxon>
        <taxon>Pseudomonadati</taxon>
        <taxon>Bacteroidota</taxon>
        <taxon>Bacteroidia</taxon>
        <taxon>Bacteroidales</taxon>
        <taxon>Porphyromonadaceae</taxon>
        <taxon>Porphyromonas</taxon>
    </lineage>
</organism>
<dbReference type="GO" id="GO:0005829">
    <property type="term" value="C:cytosol"/>
    <property type="evidence" value="ECO:0007669"/>
    <property type="project" value="TreeGrafter"/>
</dbReference>
<evidence type="ECO:0000256" key="4">
    <source>
        <dbReference type="ARBA" id="ARBA00004752"/>
    </source>
</evidence>
<dbReference type="GO" id="GO:0008762">
    <property type="term" value="F:UDP-N-acetylmuramate dehydrogenase activity"/>
    <property type="evidence" value="ECO:0007669"/>
    <property type="project" value="UniProtKB-UniRule"/>
</dbReference>
<dbReference type="GO" id="GO:0009252">
    <property type="term" value="P:peptidoglycan biosynthetic process"/>
    <property type="evidence" value="ECO:0007669"/>
    <property type="project" value="UniProtKB-UniRule"/>
</dbReference>
<dbReference type="STRING" id="1127696.HMPREF9134_00039"/>
<dbReference type="PANTHER" id="PTHR21071">
    <property type="entry name" value="UDP-N-ACETYLENOLPYRUVOYLGLUCOSAMINE REDUCTASE"/>
    <property type="match status" value="1"/>
</dbReference>
<dbReference type="InterPro" id="IPR011601">
    <property type="entry name" value="MurB_C"/>
</dbReference>
<dbReference type="InterPro" id="IPR036318">
    <property type="entry name" value="FAD-bd_PCMH-like_sf"/>
</dbReference>
<protein>
    <recommendedName>
        <fullName evidence="6 19">UDP-N-acetylenolpyruvoylglucosamine reductase</fullName>
        <ecNumber evidence="5 19">1.3.1.98</ecNumber>
    </recommendedName>
    <alternativeName>
        <fullName evidence="17 19">UDP-N-acetylmuramate dehydrogenase</fullName>
    </alternativeName>
</protein>
<evidence type="ECO:0000256" key="15">
    <source>
        <dbReference type="ARBA" id="ARBA00023306"/>
    </source>
</evidence>
<dbReference type="HAMAP" id="MF_00037">
    <property type="entry name" value="MurB"/>
    <property type="match status" value="1"/>
</dbReference>
<feature type="active site" evidence="19">
    <location>
        <position position="334"/>
    </location>
</feature>
<accession>L1NJ36</accession>
<dbReference type="GO" id="GO:0071949">
    <property type="term" value="F:FAD binding"/>
    <property type="evidence" value="ECO:0007669"/>
    <property type="project" value="InterPro"/>
</dbReference>
<feature type="active site" evidence="19">
    <location>
        <position position="164"/>
    </location>
</feature>
<evidence type="ECO:0000256" key="8">
    <source>
        <dbReference type="ARBA" id="ARBA00022618"/>
    </source>
</evidence>
<dbReference type="GO" id="GO:0008360">
    <property type="term" value="P:regulation of cell shape"/>
    <property type="evidence" value="ECO:0007669"/>
    <property type="project" value="UniProtKB-KW"/>
</dbReference>
<dbReference type="Pfam" id="PF01565">
    <property type="entry name" value="FAD_binding_4"/>
    <property type="match status" value="1"/>
</dbReference>
<dbReference type="Pfam" id="PF02873">
    <property type="entry name" value="MurB_C"/>
    <property type="match status" value="1"/>
</dbReference>
<comment type="function">
    <text evidence="2 19">Cell wall formation.</text>
</comment>
<evidence type="ECO:0000256" key="17">
    <source>
        <dbReference type="ARBA" id="ARBA00031026"/>
    </source>
</evidence>
<dbReference type="RefSeq" id="WP_005467989.1">
    <property type="nucleotide sequence ID" value="NZ_KB291034.1"/>
</dbReference>
<keyword evidence="12 19" id="KW-0133">Cell shape</keyword>
<dbReference type="PROSITE" id="PS51387">
    <property type="entry name" value="FAD_PCMH"/>
    <property type="match status" value="1"/>
</dbReference>
<evidence type="ECO:0000256" key="10">
    <source>
        <dbReference type="ARBA" id="ARBA00022827"/>
    </source>
</evidence>
<keyword evidence="15 19" id="KW-0131">Cell cycle</keyword>
<evidence type="ECO:0000256" key="2">
    <source>
        <dbReference type="ARBA" id="ARBA00003921"/>
    </source>
</evidence>
<reference evidence="21 22" key="1">
    <citation type="submission" date="2012-05" db="EMBL/GenBank/DDBJ databases">
        <authorList>
            <person name="Weinstock G."/>
            <person name="Sodergren E."/>
            <person name="Lobos E.A."/>
            <person name="Fulton L."/>
            <person name="Fulton R."/>
            <person name="Courtney L."/>
            <person name="Fronick C."/>
            <person name="O'Laughlin M."/>
            <person name="Godfrey J."/>
            <person name="Wilson R.M."/>
            <person name="Miner T."/>
            <person name="Farmer C."/>
            <person name="Delehaunty K."/>
            <person name="Cordes M."/>
            <person name="Minx P."/>
            <person name="Tomlinson C."/>
            <person name="Chen J."/>
            <person name="Wollam A."/>
            <person name="Pepin K.H."/>
            <person name="Bhonagiri V."/>
            <person name="Zhang X."/>
            <person name="Suruliraj S."/>
            <person name="Warren W."/>
            <person name="Mitreva M."/>
            <person name="Mardis E.R."/>
            <person name="Wilson R.K."/>
        </authorList>
    </citation>
    <scope>NUCLEOTIDE SEQUENCE [LARGE SCALE GENOMIC DNA]</scope>
    <source>
        <strain evidence="21 22">F0037</strain>
    </source>
</reference>
<keyword evidence="16 19" id="KW-0961">Cell wall biogenesis/degradation</keyword>
<dbReference type="InterPro" id="IPR016169">
    <property type="entry name" value="FAD-bd_PCMH_sub2"/>
</dbReference>
<dbReference type="NCBIfam" id="TIGR00179">
    <property type="entry name" value="murB"/>
    <property type="match status" value="1"/>
</dbReference>
<gene>
    <name evidence="19" type="primary">murB</name>
    <name evidence="21" type="ORF">HMPREF9134_00039</name>
</gene>
<evidence type="ECO:0000313" key="22">
    <source>
        <dbReference type="Proteomes" id="UP000010408"/>
    </source>
</evidence>
<dbReference type="InterPro" id="IPR016166">
    <property type="entry name" value="FAD-bd_PCMH"/>
</dbReference>
<comment type="subcellular location">
    <subcellularLocation>
        <location evidence="3 19">Cytoplasm</location>
    </subcellularLocation>
</comment>
<dbReference type="PATRIC" id="fig|1127696.3.peg.35"/>
<comment type="caution">
    <text evidence="21">The sequence shown here is derived from an EMBL/GenBank/DDBJ whole genome shotgun (WGS) entry which is preliminary data.</text>
</comment>
<evidence type="ECO:0000256" key="7">
    <source>
        <dbReference type="ARBA" id="ARBA00022490"/>
    </source>
</evidence>
<keyword evidence="11 19" id="KW-0521">NADP</keyword>
<dbReference type="EC" id="1.3.1.98" evidence="5 19"/>
<dbReference type="InterPro" id="IPR003170">
    <property type="entry name" value="MurB"/>
</dbReference>
<comment type="pathway">
    <text evidence="4 19">Cell wall biogenesis; peptidoglycan biosynthesis.</text>
</comment>
<name>L1NJ36_9PORP</name>
<dbReference type="NCBIfam" id="NF000755">
    <property type="entry name" value="PRK00046.1"/>
    <property type="match status" value="1"/>
</dbReference>
<evidence type="ECO:0000256" key="12">
    <source>
        <dbReference type="ARBA" id="ARBA00022960"/>
    </source>
</evidence>
<dbReference type="HOGENOM" id="CLU_035304_0_0_10"/>
<keyword evidence="9 19" id="KW-0285">Flavoprotein</keyword>
<keyword evidence="7 19" id="KW-0963">Cytoplasm</keyword>
<evidence type="ECO:0000256" key="6">
    <source>
        <dbReference type="ARBA" id="ARBA00015188"/>
    </source>
</evidence>
<dbReference type="GO" id="GO:0051301">
    <property type="term" value="P:cell division"/>
    <property type="evidence" value="ECO:0007669"/>
    <property type="project" value="UniProtKB-KW"/>
</dbReference>
<dbReference type="InterPro" id="IPR016167">
    <property type="entry name" value="FAD-bd_PCMH_sub1"/>
</dbReference>
<evidence type="ECO:0000256" key="18">
    <source>
        <dbReference type="ARBA" id="ARBA00048914"/>
    </source>
</evidence>
<dbReference type="PANTHER" id="PTHR21071:SF4">
    <property type="entry name" value="UDP-N-ACETYLENOLPYRUVOYLGLUCOSAMINE REDUCTASE"/>
    <property type="match status" value="1"/>
</dbReference>
<dbReference type="GO" id="GO:0071555">
    <property type="term" value="P:cell wall organization"/>
    <property type="evidence" value="ECO:0007669"/>
    <property type="project" value="UniProtKB-KW"/>
</dbReference>
<evidence type="ECO:0000259" key="20">
    <source>
        <dbReference type="PROSITE" id="PS51387"/>
    </source>
</evidence>
<comment type="cofactor">
    <cofactor evidence="1 19">
        <name>FAD</name>
        <dbReference type="ChEBI" id="CHEBI:57692"/>
    </cofactor>
</comment>
<keyword evidence="13 19" id="KW-0573">Peptidoglycan synthesis</keyword>
<dbReference type="EMBL" id="AMEQ01000002">
    <property type="protein sequence ID" value="EKY03373.1"/>
    <property type="molecule type" value="Genomic_DNA"/>
</dbReference>
<dbReference type="InterPro" id="IPR036635">
    <property type="entry name" value="MurB_C_sf"/>
</dbReference>
<evidence type="ECO:0000313" key="21">
    <source>
        <dbReference type="EMBL" id="EKY03373.1"/>
    </source>
</evidence>
<keyword evidence="10 19" id="KW-0274">FAD</keyword>
<comment type="similarity">
    <text evidence="19">Belongs to the MurB family.</text>
</comment>
<dbReference type="SUPFAM" id="SSF56194">
    <property type="entry name" value="Uridine diphospho-N-Acetylenolpyruvylglucosamine reductase, MurB, C-terminal domain"/>
    <property type="match status" value="1"/>
</dbReference>
<evidence type="ECO:0000256" key="16">
    <source>
        <dbReference type="ARBA" id="ARBA00023316"/>
    </source>
</evidence>
<evidence type="ECO:0000256" key="5">
    <source>
        <dbReference type="ARBA" id="ARBA00012518"/>
    </source>
</evidence>
<dbReference type="InterPro" id="IPR006094">
    <property type="entry name" value="Oxid_FAD_bind_N"/>
</dbReference>
<dbReference type="Gene3D" id="3.30.465.10">
    <property type="match status" value="1"/>
</dbReference>
<feature type="active site" description="Proton donor" evidence="19">
    <location>
        <position position="237"/>
    </location>
</feature>
<feature type="domain" description="FAD-binding PCMH-type" evidence="20">
    <location>
        <begin position="16"/>
        <end position="188"/>
    </location>
</feature>
<dbReference type="Gene3D" id="3.90.78.10">
    <property type="entry name" value="UDP-N-acetylenolpyruvoylglucosamine reductase, C-terminal domain"/>
    <property type="match status" value="1"/>
</dbReference>
<dbReference type="AlphaFoldDB" id="L1NJ36"/>
<dbReference type="UniPathway" id="UPA00219"/>
<comment type="catalytic activity">
    <reaction evidence="18 19">
        <text>UDP-N-acetyl-alpha-D-muramate + NADP(+) = UDP-N-acetyl-3-O-(1-carboxyvinyl)-alpha-D-glucosamine + NADPH + H(+)</text>
        <dbReference type="Rhea" id="RHEA:12248"/>
        <dbReference type="ChEBI" id="CHEBI:15378"/>
        <dbReference type="ChEBI" id="CHEBI:57783"/>
        <dbReference type="ChEBI" id="CHEBI:58349"/>
        <dbReference type="ChEBI" id="CHEBI:68483"/>
        <dbReference type="ChEBI" id="CHEBI:70757"/>
        <dbReference type="EC" id="1.3.1.98"/>
    </reaction>
</comment>
<evidence type="ECO:0000256" key="11">
    <source>
        <dbReference type="ARBA" id="ARBA00022857"/>
    </source>
</evidence>
<keyword evidence="8 19" id="KW-0132">Cell division</keyword>
<keyword evidence="14 19" id="KW-0560">Oxidoreductase</keyword>
<evidence type="ECO:0000256" key="14">
    <source>
        <dbReference type="ARBA" id="ARBA00023002"/>
    </source>
</evidence>
<dbReference type="eggNOG" id="COG0812">
    <property type="taxonomic scope" value="Bacteria"/>
</dbReference>
<evidence type="ECO:0000256" key="9">
    <source>
        <dbReference type="ARBA" id="ARBA00022630"/>
    </source>
</evidence>